<dbReference type="GO" id="GO:0005840">
    <property type="term" value="C:ribosome"/>
    <property type="evidence" value="ECO:0007669"/>
    <property type="project" value="UniProtKB-KW"/>
</dbReference>
<dbReference type="PANTHER" id="PTHR12903">
    <property type="entry name" value="MITOCHONDRIAL RIBOSOMAL PROTEIN L24"/>
    <property type="match status" value="1"/>
</dbReference>
<feature type="domain" description="KOW" evidence="6">
    <location>
        <begin position="91"/>
        <end position="122"/>
    </location>
</feature>
<evidence type="ECO:0000313" key="8">
    <source>
        <dbReference type="EMBL" id="KAK5648992.1"/>
    </source>
</evidence>
<evidence type="ECO:0000259" key="7">
    <source>
        <dbReference type="Pfam" id="PF17136"/>
    </source>
</evidence>
<evidence type="ECO:0000256" key="2">
    <source>
        <dbReference type="ARBA" id="ARBA00022980"/>
    </source>
</evidence>
<dbReference type="SUPFAM" id="SSF50104">
    <property type="entry name" value="Translation proteins SH3-like domain"/>
    <property type="match status" value="1"/>
</dbReference>
<protein>
    <recommendedName>
        <fullName evidence="4">Large ribosomal subunit protein uL24m</fullName>
    </recommendedName>
    <alternativeName>
        <fullName evidence="5">39S ribosomal protein L24, mitochondrial</fullName>
    </alternativeName>
</protein>
<name>A0AAN7ZP69_9COLE</name>
<dbReference type="Pfam" id="PF00467">
    <property type="entry name" value="KOW"/>
    <property type="match status" value="1"/>
</dbReference>
<dbReference type="GO" id="GO:0003735">
    <property type="term" value="F:structural constituent of ribosome"/>
    <property type="evidence" value="ECO:0007669"/>
    <property type="project" value="InterPro"/>
</dbReference>
<reference evidence="8 9" key="1">
    <citation type="journal article" date="2024" name="Insects">
        <title>An Improved Chromosome-Level Genome Assembly of the Firefly Pyrocoelia pectoralis.</title>
        <authorList>
            <person name="Fu X."/>
            <person name="Meyer-Rochow V.B."/>
            <person name="Ballantyne L."/>
            <person name="Zhu X."/>
        </authorList>
    </citation>
    <scope>NUCLEOTIDE SEQUENCE [LARGE SCALE GENOMIC DNA]</scope>
    <source>
        <strain evidence="8">XCY_ONT2</strain>
    </source>
</reference>
<comment type="similarity">
    <text evidence="1">Belongs to the universal ribosomal protein uL24 family.</text>
</comment>
<dbReference type="InterPro" id="IPR005824">
    <property type="entry name" value="KOW"/>
</dbReference>
<dbReference type="GO" id="GO:1990904">
    <property type="term" value="C:ribonucleoprotein complex"/>
    <property type="evidence" value="ECO:0007669"/>
    <property type="project" value="UniProtKB-KW"/>
</dbReference>
<accession>A0AAN7ZP69</accession>
<feature type="domain" description="Large ribosomal subunit protein uL24 C-terminal" evidence="7">
    <location>
        <begin position="139"/>
        <end position="186"/>
    </location>
</feature>
<proteinExistence type="inferred from homology"/>
<dbReference type="GO" id="GO:0006412">
    <property type="term" value="P:translation"/>
    <property type="evidence" value="ECO:0007669"/>
    <property type="project" value="InterPro"/>
</dbReference>
<dbReference type="InterPro" id="IPR041988">
    <property type="entry name" value="Ribosomal_uL24_KOW"/>
</dbReference>
<dbReference type="InterPro" id="IPR014722">
    <property type="entry name" value="Rib_uL2_dom2"/>
</dbReference>
<evidence type="ECO:0000313" key="9">
    <source>
        <dbReference type="Proteomes" id="UP001329430"/>
    </source>
</evidence>
<dbReference type="InterPro" id="IPR008991">
    <property type="entry name" value="Translation_prot_SH3-like_sf"/>
</dbReference>
<dbReference type="InterPro" id="IPR057264">
    <property type="entry name" value="Ribosomal_uL24_C"/>
</dbReference>
<evidence type="ECO:0000256" key="1">
    <source>
        <dbReference type="ARBA" id="ARBA00010618"/>
    </source>
</evidence>
<dbReference type="CDD" id="cd06089">
    <property type="entry name" value="KOW_RPL26"/>
    <property type="match status" value="1"/>
</dbReference>
<comment type="caution">
    <text evidence="8">The sequence shown here is derived from an EMBL/GenBank/DDBJ whole genome shotgun (WGS) entry which is preliminary data.</text>
</comment>
<organism evidence="8 9">
    <name type="scientific">Pyrocoelia pectoralis</name>
    <dbReference type="NCBI Taxonomy" id="417401"/>
    <lineage>
        <taxon>Eukaryota</taxon>
        <taxon>Metazoa</taxon>
        <taxon>Ecdysozoa</taxon>
        <taxon>Arthropoda</taxon>
        <taxon>Hexapoda</taxon>
        <taxon>Insecta</taxon>
        <taxon>Pterygota</taxon>
        <taxon>Neoptera</taxon>
        <taxon>Endopterygota</taxon>
        <taxon>Coleoptera</taxon>
        <taxon>Polyphaga</taxon>
        <taxon>Elateriformia</taxon>
        <taxon>Elateroidea</taxon>
        <taxon>Lampyridae</taxon>
        <taxon>Lampyrinae</taxon>
        <taxon>Pyrocoelia</taxon>
    </lineage>
</organism>
<dbReference type="AlphaFoldDB" id="A0AAN7ZP69"/>
<evidence type="ECO:0000259" key="6">
    <source>
        <dbReference type="Pfam" id="PF00467"/>
    </source>
</evidence>
<dbReference type="GO" id="GO:0003723">
    <property type="term" value="F:RNA binding"/>
    <property type="evidence" value="ECO:0007669"/>
    <property type="project" value="InterPro"/>
</dbReference>
<gene>
    <name evidence="8" type="ORF">RI129_003884</name>
</gene>
<keyword evidence="2" id="KW-0689">Ribosomal protein</keyword>
<sequence>MRLTQILYTKIGEWSKKYANLPDRYIKRAMEQVYWRNPKGIQYRPNTVVKRKKFHFTLDRPWSAQFAETNSPGRLHPKVFVEPIKKWSFFRGDRVEVLVGKDKEKQGIVKYIVQERNWILVEGLNCKLTKLDRGGVKIYIQEEQPLLVTDQVALVDPSDLKSTGFEWRYTQSGEQVRVSLRTGRIIPVPASAEETRDYKAKGLYVEQPKDTSEKDLGEVTFEPTLKTFEMEIMDQMGIKEDRIPKKSYWY</sequence>
<dbReference type="Pfam" id="PF17136">
    <property type="entry name" value="ribosomal_L24"/>
    <property type="match status" value="1"/>
</dbReference>
<evidence type="ECO:0000256" key="5">
    <source>
        <dbReference type="ARBA" id="ARBA00035357"/>
    </source>
</evidence>
<keyword evidence="3" id="KW-0687">Ribonucleoprotein</keyword>
<keyword evidence="9" id="KW-1185">Reference proteome</keyword>
<dbReference type="EMBL" id="JAVRBK010000002">
    <property type="protein sequence ID" value="KAK5648992.1"/>
    <property type="molecule type" value="Genomic_DNA"/>
</dbReference>
<dbReference type="Proteomes" id="UP001329430">
    <property type="component" value="Chromosome 2"/>
</dbReference>
<evidence type="ECO:0000256" key="3">
    <source>
        <dbReference type="ARBA" id="ARBA00023274"/>
    </source>
</evidence>
<dbReference type="InterPro" id="IPR003256">
    <property type="entry name" value="Ribosomal_uL24"/>
</dbReference>
<evidence type="ECO:0000256" key="4">
    <source>
        <dbReference type="ARBA" id="ARBA00035283"/>
    </source>
</evidence>
<dbReference type="Gene3D" id="2.30.30.30">
    <property type="match status" value="1"/>
</dbReference>